<organism evidence="10 11">
    <name type="scientific">Campylobacter geochelonis</name>
    <dbReference type="NCBI Taxonomy" id="1780362"/>
    <lineage>
        <taxon>Bacteria</taxon>
        <taxon>Pseudomonadati</taxon>
        <taxon>Campylobacterota</taxon>
        <taxon>Epsilonproteobacteria</taxon>
        <taxon>Campylobacterales</taxon>
        <taxon>Campylobacteraceae</taxon>
        <taxon>Campylobacter</taxon>
    </lineage>
</organism>
<dbReference type="InterPro" id="IPR001653">
    <property type="entry name" value="DAP_epimerase_DapF"/>
</dbReference>
<reference evidence="10 11" key="1">
    <citation type="submission" date="2016-02" db="EMBL/GenBank/DDBJ databases">
        <authorList>
            <consortium name="Pathogen Informatics"/>
        </authorList>
    </citation>
    <scope>NUCLEOTIDE SEQUENCE [LARGE SCALE GENOMIC DNA]</scope>
    <source>
        <strain evidence="10 11">RC20</strain>
    </source>
</reference>
<evidence type="ECO:0000256" key="4">
    <source>
        <dbReference type="ARBA" id="ARBA00022605"/>
    </source>
</evidence>
<dbReference type="Gene3D" id="3.10.310.10">
    <property type="entry name" value="Diaminopimelate Epimerase, Chain A, domain 1"/>
    <property type="match status" value="2"/>
</dbReference>
<comment type="pathway">
    <text evidence="1 8">Amino-acid biosynthesis; L-lysine biosynthesis via DAP pathway; DL-2,6-diaminopimelate from LL-2,6-diaminopimelate: step 1/1.</text>
</comment>
<dbReference type="AlphaFoldDB" id="A0A128EB97"/>
<dbReference type="EMBL" id="FIZP01000001">
    <property type="protein sequence ID" value="CZE46225.1"/>
    <property type="molecule type" value="Genomic_DNA"/>
</dbReference>
<keyword evidence="11" id="KW-1185">Reference proteome</keyword>
<name>A0A128EB97_9BACT</name>
<dbReference type="HAMAP" id="MF_00197">
    <property type="entry name" value="DAP_epimerase"/>
    <property type="match status" value="1"/>
</dbReference>
<dbReference type="InterPro" id="IPR018510">
    <property type="entry name" value="DAP_epimerase_AS"/>
</dbReference>
<proteinExistence type="inferred from homology"/>
<dbReference type="OrthoDB" id="9805408at2"/>
<evidence type="ECO:0000313" key="10">
    <source>
        <dbReference type="EMBL" id="CZE46225.1"/>
    </source>
</evidence>
<dbReference type="PANTHER" id="PTHR31689:SF0">
    <property type="entry name" value="DIAMINOPIMELATE EPIMERASE"/>
    <property type="match status" value="1"/>
</dbReference>
<dbReference type="GO" id="GO:0005829">
    <property type="term" value="C:cytosol"/>
    <property type="evidence" value="ECO:0007669"/>
    <property type="project" value="TreeGrafter"/>
</dbReference>
<evidence type="ECO:0000256" key="9">
    <source>
        <dbReference type="PROSITE-ProRule" id="PRU10125"/>
    </source>
</evidence>
<evidence type="ECO:0000256" key="2">
    <source>
        <dbReference type="ARBA" id="ARBA00010219"/>
    </source>
</evidence>
<keyword evidence="6 8" id="KW-0413">Isomerase</keyword>
<evidence type="ECO:0000256" key="7">
    <source>
        <dbReference type="ARBA" id="ARBA00051712"/>
    </source>
</evidence>
<dbReference type="UniPathway" id="UPA00034">
    <property type="reaction ID" value="UER00025"/>
</dbReference>
<comment type="catalytic activity">
    <reaction evidence="7 8">
        <text>(2S,6S)-2,6-diaminopimelate = meso-2,6-diaminopimelate</text>
        <dbReference type="Rhea" id="RHEA:15393"/>
        <dbReference type="ChEBI" id="CHEBI:57609"/>
        <dbReference type="ChEBI" id="CHEBI:57791"/>
        <dbReference type="EC" id="5.1.1.7"/>
    </reaction>
</comment>
<dbReference type="PROSITE" id="PS01326">
    <property type="entry name" value="DAP_EPIMERASE"/>
    <property type="match status" value="1"/>
</dbReference>
<comment type="caution">
    <text evidence="8">Lacks conserved residue(s) required for the propagation of feature annotation.</text>
</comment>
<feature type="binding site" evidence="8">
    <location>
        <begin position="197"/>
        <end position="198"/>
    </location>
    <ligand>
        <name>substrate</name>
    </ligand>
</feature>
<keyword evidence="5 8" id="KW-0457">Lysine biosynthesis</keyword>
<feature type="binding site" evidence="8">
    <location>
        <position position="60"/>
    </location>
    <ligand>
        <name>substrate</name>
    </ligand>
</feature>
<evidence type="ECO:0000256" key="5">
    <source>
        <dbReference type="ARBA" id="ARBA00023154"/>
    </source>
</evidence>
<feature type="active site" description="Proton acceptor" evidence="8">
    <location>
        <position position="196"/>
    </location>
</feature>
<dbReference type="GO" id="GO:0009089">
    <property type="term" value="P:lysine biosynthetic process via diaminopimelate"/>
    <property type="evidence" value="ECO:0007669"/>
    <property type="project" value="UniProtKB-UniRule"/>
</dbReference>
<dbReference type="PANTHER" id="PTHR31689">
    <property type="entry name" value="DIAMINOPIMELATE EPIMERASE, CHLOROPLASTIC"/>
    <property type="match status" value="1"/>
</dbReference>
<dbReference type="Proteomes" id="UP000069632">
    <property type="component" value="Unassembled WGS sequence"/>
</dbReference>
<keyword evidence="4 8" id="KW-0028">Amino-acid biosynthesis</keyword>
<evidence type="ECO:0000256" key="6">
    <source>
        <dbReference type="ARBA" id="ARBA00023235"/>
    </source>
</evidence>
<dbReference type="SUPFAM" id="SSF54506">
    <property type="entry name" value="Diaminopimelate epimerase-like"/>
    <property type="match status" value="2"/>
</dbReference>
<dbReference type="NCBIfam" id="TIGR00652">
    <property type="entry name" value="DapF"/>
    <property type="match status" value="1"/>
</dbReference>
<accession>A0A128EB97</accession>
<gene>
    <name evidence="8 10" type="primary">dapF</name>
    <name evidence="10" type="ORF">ERS672216_00260</name>
</gene>
<feature type="site" description="Could be important to modulate the pK values of the two catalytic cysteine residues" evidence="8">
    <location>
        <position position="143"/>
    </location>
</feature>
<feature type="binding site" evidence="8">
    <location>
        <position position="169"/>
    </location>
    <ligand>
        <name>substrate</name>
    </ligand>
</feature>
<comment type="subcellular location">
    <subcellularLocation>
        <location evidence="8">Cytoplasm</location>
    </subcellularLocation>
</comment>
<feature type="binding site" evidence="8">
    <location>
        <begin position="70"/>
        <end position="71"/>
    </location>
    <ligand>
        <name>substrate</name>
    </ligand>
</feature>
<dbReference type="Pfam" id="PF01678">
    <property type="entry name" value="DAP_epimerase"/>
    <property type="match status" value="2"/>
</dbReference>
<feature type="active site" evidence="9">
    <location>
        <position position="69"/>
    </location>
</feature>
<feature type="binding site" evidence="8">
    <location>
        <begin position="186"/>
        <end position="187"/>
    </location>
    <ligand>
        <name>substrate</name>
    </ligand>
</feature>
<protein>
    <recommendedName>
        <fullName evidence="3 8">Diaminopimelate epimerase</fullName>
        <shortName evidence="8">DAP epimerase</shortName>
        <ecNumber evidence="3 8">5.1.1.7</ecNumber>
    </recommendedName>
    <alternativeName>
        <fullName evidence="8">PLP-independent amino acid racemase</fullName>
    </alternativeName>
</protein>
<sequence>MQISKYSASGNDFAIFVSLVSQNRSELARKICDRFYGIGADGLIVILPDSKNDFKWEFYNSDGSFAAMCGNGSRAACMFAYENGLAKKNMKFLSGAGVISGEICALENKTAAVEVELTNVKELAKSFNESSHEWYFYDTGVPHLVSFVSDVSEFDLDLARAMREKYNANVNFAQIYKDKVLVRTYERGVEDETKACGTGMAACFYAGLVHKNLGNQIFYPKSGEKIEFKFKDDKIYFKGDVKHTFDAVFYE</sequence>
<dbReference type="RefSeq" id="WP_075539914.1">
    <property type="nucleotide sequence ID" value="NZ_CP053844.1"/>
</dbReference>
<dbReference type="EC" id="5.1.1.7" evidence="3 8"/>
<feature type="active site" description="Proton donor" evidence="8">
    <location>
        <position position="69"/>
    </location>
</feature>
<evidence type="ECO:0000256" key="1">
    <source>
        <dbReference type="ARBA" id="ARBA00005196"/>
    </source>
</evidence>
<comment type="function">
    <text evidence="8">Catalyzes the stereoinversion of LL-2,6-diaminopimelate (L,L-DAP) to meso-diaminopimelate (meso-DAP), a precursor of L-lysine and an essential component of the bacterial peptidoglycan.</text>
</comment>
<dbReference type="GO" id="GO:0008837">
    <property type="term" value="F:diaminopimelate epimerase activity"/>
    <property type="evidence" value="ECO:0007669"/>
    <property type="project" value="UniProtKB-UniRule"/>
</dbReference>
<comment type="subunit">
    <text evidence="8">Homodimer.</text>
</comment>
<feature type="site" description="Could be important to modulate the pK values of the two catalytic cysteine residues" evidence="8">
    <location>
        <position position="186"/>
    </location>
</feature>
<comment type="similarity">
    <text evidence="2 8">Belongs to the diaminopimelate epimerase family.</text>
</comment>
<evidence type="ECO:0000256" key="3">
    <source>
        <dbReference type="ARBA" id="ARBA00013080"/>
    </source>
</evidence>
<keyword evidence="8" id="KW-0963">Cytoplasm</keyword>
<feature type="binding site" evidence="8">
    <location>
        <position position="11"/>
    </location>
    <ligand>
        <name>substrate</name>
    </ligand>
</feature>
<evidence type="ECO:0000256" key="8">
    <source>
        <dbReference type="HAMAP-Rule" id="MF_00197"/>
    </source>
</evidence>
<evidence type="ECO:0000313" key="11">
    <source>
        <dbReference type="Proteomes" id="UP000069632"/>
    </source>
</evidence>